<organism evidence="2">
    <name type="scientific">Cacopsylla melanoneura</name>
    <dbReference type="NCBI Taxonomy" id="428564"/>
    <lineage>
        <taxon>Eukaryota</taxon>
        <taxon>Metazoa</taxon>
        <taxon>Ecdysozoa</taxon>
        <taxon>Arthropoda</taxon>
        <taxon>Hexapoda</taxon>
        <taxon>Insecta</taxon>
        <taxon>Pterygota</taxon>
        <taxon>Neoptera</taxon>
        <taxon>Paraneoptera</taxon>
        <taxon>Hemiptera</taxon>
        <taxon>Sternorrhyncha</taxon>
        <taxon>Psylloidea</taxon>
        <taxon>Psyllidae</taxon>
        <taxon>Psyllinae</taxon>
        <taxon>Cacopsylla</taxon>
    </lineage>
</organism>
<name>A0A8D9E8J7_9HEMI</name>
<evidence type="ECO:0000256" key="1">
    <source>
        <dbReference type="SAM" id="MobiDB-lite"/>
    </source>
</evidence>
<reference evidence="2" key="1">
    <citation type="submission" date="2021-05" db="EMBL/GenBank/DDBJ databases">
        <authorList>
            <person name="Alioto T."/>
            <person name="Alioto T."/>
            <person name="Gomez Garrido J."/>
        </authorList>
    </citation>
    <scope>NUCLEOTIDE SEQUENCE</scope>
</reference>
<protein>
    <submittedName>
        <fullName evidence="2">Uncharacterized protein</fullName>
    </submittedName>
</protein>
<dbReference type="AlphaFoldDB" id="A0A8D9E8J7"/>
<feature type="compositionally biased region" description="Low complexity" evidence="1">
    <location>
        <begin position="1"/>
        <end position="10"/>
    </location>
</feature>
<accession>A0A8D9E8J7</accession>
<proteinExistence type="predicted"/>
<dbReference type="EMBL" id="HBUF01465507">
    <property type="protein sequence ID" value="CAG6744372.1"/>
    <property type="molecule type" value="Transcribed_RNA"/>
</dbReference>
<evidence type="ECO:0000313" key="2">
    <source>
        <dbReference type="EMBL" id="CAG6744372.1"/>
    </source>
</evidence>
<sequence>MMQNSKTTRCTNRKKTTEKKMKNATVTKKKRSQIFPPSLPTIPGADQYVRTRTEPTLRHPAQCKILDRHRSQRQLLIYRLCRQIQIPNRTRTSYYQNPHWKS</sequence>
<feature type="region of interest" description="Disordered" evidence="1">
    <location>
        <begin position="1"/>
        <end position="48"/>
    </location>
</feature>